<dbReference type="OrthoDB" id="10481185at2759"/>
<dbReference type="Proteomes" id="UP000777438">
    <property type="component" value="Unassembled WGS sequence"/>
</dbReference>
<feature type="region of interest" description="Disordered" evidence="1">
    <location>
        <begin position="247"/>
        <end position="319"/>
    </location>
</feature>
<feature type="compositionally biased region" description="Basic and acidic residues" evidence="1">
    <location>
        <begin position="308"/>
        <end position="319"/>
    </location>
</feature>
<evidence type="ECO:0000313" key="2">
    <source>
        <dbReference type="EMBL" id="KAH6883865.1"/>
    </source>
</evidence>
<comment type="caution">
    <text evidence="2">The sequence shown here is derived from an EMBL/GenBank/DDBJ whole genome shotgun (WGS) entry which is preliminary data.</text>
</comment>
<proteinExistence type="predicted"/>
<evidence type="ECO:0000313" key="3">
    <source>
        <dbReference type="Proteomes" id="UP000777438"/>
    </source>
</evidence>
<name>A0A9P8VWN2_9HYPO</name>
<protein>
    <submittedName>
        <fullName evidence="2">Uncharacterized protein</fullName>
    </submittedName>
</protein>
<organism evidence="2 3">
    <name type="scientific">Thelonectria olida</name>
    <dbReference type="NCBI Taxonomy" id="1576542"/>
    <lineage>
        <taxon>Eukaryota</taxon>
        <taxon>Fungi</taxon>
        <taxon>Dikarya</taxon>
        <taxon>Ascomycota</taxon>
        <taxon>Pezizomycotina</taxon>
        <taxon>Sordariomycetes</taxon>
        <taxon>Hypocreomycetidae</taxon>
        <taxon>Hypocreales</taxon>
        <taxon>Nectriaceae</taxon>
        <taxon>Thelonectria</taxon>
    </lineage>
</organism>
<feature type="region of interest" description="Disordered" evidence="1">
    <location>
        <begin position="195"/>
        <end position="223"/>
    </location>
</feature>
<evidence type="ECO:0000256" key="1">
    <source>
        <dbReference type="SAM" id="MobiDB-lite"/>
    </source>
</evidence>
<gene>
    <name evidence="2" type="ORF">B0T10DRAFT_463226</name>
</gene>
<feature type="region of interest" description="Disordered" evidence="1">
    <location>
        <begin position="126"/>
        <end position="182"/>
    </location>
</feature>
<feature type="compositionally biased region" description="Basic residues" evidence="1">
    <location>
        <begin position="247"/>
        <end position="264"/>
    </location>
</feature>
<reference evidence="2 3" key="1">
    <citation type="journal article" date="2021" name="Nat. Commun.">
        <title>Genetic determinants of endophytism in the Arabidopsis root mycobiome.</title>
        <authorList>
            <person name="Mesny F."/>
            <person name="Miyauchi S."/>
            <person name="Thiergart T."/>
            <person name="Pickel B."/>
            <person name="Atanasova L."/>
            <person name="Karlsson M."/>
            <person name="Huettel B."/>
            <person name="Barry K.W."/>
            <person name="Haridas S."/>
            <person name="Chen C."/>
            <person name="Bauer D."/>
            <person name="Andreopoulos W."/>
            <person name="Pangilinan J."/>
            <person name="LaButti K."/>
            <person name="Riley R."/>
            <person name="Lipzen A."/>
            <person name="Clum A."/>
            <person name="Drula E."/>
            <person name="Henrissat B."/>
            <person name="Kohler A."/>
            <person name="Grigoriev I.V."/>
            <person name="Martin F.M."/>
            <person name="Hacquard S."/>
        </authorList>
    </citation>
    <scope>NUCLEOTIDE SEQUENCE [LARGE SCALE GENOMIC DNA]</scope>
    <source>
        <strain evidence="2 3">MPI-CAGE-CH-0241</strain>
    </source>
</reference>
<dbReference type="AlphaFoldDB" id="A0A9P8VWN2"/>
<accession>A0A9P8VWN2</accession>
<feature type="compositionally biased region" description="Polar residues" evidence="1">
    <location>
        <begin position="195"/>
        <end position="214"/>
    </location>
</feature>
<dbReference type="EMBL" id="JAGPYM010000022">
    <property type="protein sequence ID" value="KAH6883865.1"/>
    <property type="molecule type" value="Genomic_DNA"/>
</dbReference>
<sequence>MVMTTLPACVLSDMYNFPDSSVFLFHCGAKVFFQFIIGDLPIQWVPFIDGPIYVNDAVGMPMNSFNYPLCPHQNLFTQIVPLWCLSQKRTPLTPCWLVVQADISRDSVSQPVVKWAREIRLSQAIGPRRSVDGPRMPPFSNQGALPDGLPPPRSNELLLPNQLHPANSYPPHSQGHDLGPSQACDICTSPPLAQLPSTPANSTVDCSGPQSPSALLSDDNPHLTKGSDIMGSLAIAPLGPIAPARNRVVKNRSIAKKTSRKRPNTRTNGPKGDKLVPKPTKSQLPQPPAEEEGKGNAADEGELEEVEEVKQMNEMKEVK</sequence>
<keyword evidence="3" id="KW-1185">Reference proteome</keyword>